<comment type="function">
    <text evidence="4">Required for normal mitochondrial ribosome function and mitochondrial translation. May play a role in ribosome biogenesis by preventing premature association of the 28S and 39S ribosomal subunits. Interacts with mitochondrial ribosomal protein uL14m (MRPL14), probably blocking formation of intersubunit bridge B8, preventing association of the 28S and 39S ribosomal subunits. Addition to isolated mitochondrial ribosomal subunits partially inhibits translation, probably by interfering with the association of the 28S and 39S ribosomal subunits and the formation of functional ribosomes. May also participate in the assembly and/or regulation of the stability of the large subunit of the mitochondrial ribosome. May function as a ribosomal silencing factor.</text>
</comment>
<accession>A0A9Q1IVZ3</accession>
<comment type="subcellular location">
    <subcellularLocation>
        <location evidence="1">Mitochondrion</location>
    </subcellularLocation>
</comment>
<organism evidence="6 7">
    <name type="scientific">Synaphobranchus kaupii</name>
    <name type="common">Kaup's arrowtooth eel</name>
    <dbReference type="NCBI Taxonomy" id="118154"/>
    <lineage>
        <taxon>Eukaryota</taxon>
        <taxon>Metazoa</taxon>
        <taxon>Chordata</taxon>
        <taxon>Craniata</taxon>
        <taxon>Vertebrata</taxon>
        <taxon>Euteleostomi</taxon>
        <taxon>Actinopterygii</taxon>
        <taxon>Neopterygii</taxon>
        <taxon>Teleostei</taxon>
        <taxon>Anguilliformes</taxon>
        <taxon>Synaphobranchidae</taxon>
        <taxon>Synaphobranchus</taxon>
    </lineage>
</organism>
<keyword evidence="7" id="KW-1185">Reference proteome</keyword>
<dbReference type="GO" id="GO:0090071">
    <property type="term" value="P:negative regulation of ribosome biogenesis"/>
    <property type="evidence" value="ECO:0007669"/>
    <property type="project" value="TreeGrafter"/>
</dbReference>
<evidence type="ECO:0000256" key="4">
    <source>
        <dbReference type="ARBA" id="ARBA00053669"/>
    </source>
</evidence>
<comment type="caution">
    <text evidence="6">The sequence shown here is derived from an EMBL/GenBank/DDBJ whole genome shotgun (WGS) entry which is preliminary data.</text>
</comment>
<dbReference type="PANTHER" id="PTHR21043">
    <property type="entry name" value="IOJAP SUPERFAMILY ORTHOLOG"/>
    <property type="match status" value="1"/>
</dbReference>
<dbReference type="AlphaFoldDB" id="A0A9Q1IVZ3"/>
<proteinExistence type="inferred from homology"/>
<dbReference type="Gene3D" id="3.30.460.10">
    <property type="entry name" value="Beta Polymerase, domain 2"/>
    <property type="match status" value="1"/>
</dbReference>
<dbReference type="SUPFAM" id="SSF81301">
    <property type="entry name" value="Nucleotidyltransferase"/>
    <property type="match status" value="1"/>
</dbReference>
<evidence type="ECO:0000256" key="1">
    <source>
        <dbReference type="ARBA" id="ARBA00004173"/>
    </source>
</evidence>
<dbReference type="EMBL" id="JAINUF010000007">
    <property type="protein sequence ID" value="KAJ8354468.1"/>
    <property type="molecule type" value="Genomic_DNA"/>
</dbReference>
<protein>
    <recommendedName>
        <fullName evidence="5">Mitochondrial assembly of ribosomal large subunit protein 1</fullName>
    </recommendedName>
</protein>
<dbReference type="InterPro" id="IPR043519">
    <property type="entry name" value="NT_sf"/>
</dbReference>
<keyword evidence="3" id="KW-0496">Mitochondrion</keyword>
<dbReference type="Proteomes" id="UP001152622">
    <property type="component" value="Chromosome 7"/>
</dbReference>
<dbReference type="NCBIfam" id="TIGR00090">
    <property type="entry name" value="rsfS_iojap_ybeB"/>
    <property type="match status" value="1"/>
</dbReference>
<evidence type="ECO:0000256" key="2">
    <source>
        <dbReference type="ARBA" id="ARBA00010574"/>
    </source>
</evidence>
<dbReference type="OrthoDB" id="21330at2759"/>
<gene>
    <name evidence="6" type="ORF">SKAU_G00220350</name>
</gene>
<sequence length="248" mass="29726">MLFHVHMFSLSKRFSPKIFIQDVMNANLRYFKIPRINLEFQHSIVRVCQNHRPYKNSRYTWFASRRNHQLYTSHVRFYTDMYRNTSDITEHSASTMEEQKHADYETEKATRQSTQHVFNIDVLVSLLRQENAADICVIKVPNDMKYTDYFVVVSGFSSRHIRAMAFYAIKVYKYLRQDSDPHVRIEGKDAEDWMCIDFGDIVVHFMLPETREVYELEKLWTLRSFDEQLSAIPPEKLPKDFIYEELPK</sequence>
<evidence type="ECO:0000256" key="5">
    <source>
        <dbReference type="ARBA" id="ARBA00073331"/>
    </source>
</evidence>
<dbReference type="PANTHER" id="PTHR21043:SF0">
    <property type="entry name" value="MITOCHONDRIAL ASSEMBLY OF RIBOSOMAL LARGE SUBUNIT PROTEIN 1"/>
    <property type="match status" value="1"/>
</dbReference>
<comment type="similarity">
    <text evidence="2">Belongs to the Iojap/RsfS family.</text>
</comment>
<dbReference type="FunFam" id="3.30.460.10:FF:000018">
    <property type="entry name" value="Mitochondrial assembly of ribosomal large subunit 1"/>
    <property type="match status" value="1"/>
</dbReference>
<dbReference type="InterPro" id="IPR004394">
    <property type="entry name" value="Iojap/RsfS/C7orf30"/>
</dbReference>
<evidence type="ECO:0000313" key="7">
    <source>
        <dbReference type="Proteomes" id="UP001152622"/>
    </source>
</evidence>
<name>A0A9Q1IVZ3_SYNKA</name>
<reference evidence="6" key="1">
    <citation type="journal article" date="2023" name="Science">
        <title>Genome structures resolve the early diversification of teleost fishes.</title>
        <authorList>
            <person name="Parey E."/>
            <person name="Louis A."/>
            <person name="Montfort J."/>
            <person name="Bouchez O."/>
            <person name="Roques C."/>
            <person name="Iampietro C."/>
            <person name="Lluch J."/>
            <person name="Castinel A."/>
            <person name="Donnadieu C."/>
            <person name="Desvignes T."/>
            <person name="Floi Bucao C."/>
            <person name="Jouanno E."/>
            <person name="Wen M."/>
            <person name="Mejri S."/>
            <person name="Dirks R."/>
            <person name="Jansen H."/>
            <person name="Henkel C."/>
            <person name="Chen W.J."/>
            <person name="Zahm M."/>
            <person name="Cabau C."/>
            <person name="Klopp C."/>
            <person name="Thompson A.W."/>
            <person name="Robinson-Rechavi M."/>
            <person name="Braasch I."/>
            <person name="Lecointre G."/>
            <person name="Bobe J."/>
            <person name="Postlethwait J.H."/>
            <person name="Berthelot C."/>
            <person name="Roest Crollius H."/>
            <person name="Guiguen Y."/>
        </authorList>
    </citation>
    <scope>NUCLEOTIDE SEQUENCE</scope>
    <source>
        <strain evidence="6">WJC10195</strain>
    </source>
</reference>
<dbReference type="HAMAP" id="MF_01477">
    <property type="entry name" value="Iojap_RsfS"/>
    <property type="match status" value="1"/>
</dbReference>
<dbReference type="GO" id="GO:0005739">
    <property type="term" value="C:mitochondrion"/>
    <property type="evidence" value="ECO:0007669"/>
    <property type="project" value="UniProtKB-SubCell"/>
</dbReference>
<evidence type="ECO:0000256" key="3">
    <source>
        <dbReference type="ARBA" id="ARBA00023128"/>
    </source>
</evidence>
<evidence type="ECO:0000313" key="6">
    <source>
        <dbReference type="EMBL" id="KAJ8354468.1"/>
    </source>
</evidence>
<dbReference type="GO" id="GO:0043023">
    <property type="term" value="F:ribosomal large subunit binding"/>
    <property type="evidence" value="ECO:0007669"/>
    <property type="project" value="TreeGrafter"/>
</dbReference>
<dbReference type="GO" id="GO:0017148">
    <property type="term" value="P:negative regulation of translation"/>
    <property type="evidence" value="ECO:0007669"/>
    <property type="project" value="TreeGrafter"/>
</dbReference>
<dbReference type="Pfam" id="PF02410">
    <property type="entry name" value="RsfS"/>
    <property type="match status" value="1"/>
</dbReference>